<evidence type="ECO:0000256" key="6">
    <source>
        <dbReference type="ARBA" id="ARBA00023136"/>
    </source>
</evidence>
<dbReference type="PANTHER" id="PTHR30193:SF37">
    <property type="entry name" value="INNER MEMBRANE ABC TRANSPORTER PERMEASE PROTEIN YCJO"/>
    <property type="match status" value="1"/>
</dbReference>
<keyword evidence="4 7" id="KW-0812">Transmembrane</keyword>
<evidence type="ECO:0000256" key="2">
    <source>
        <dbReference type="ARBA" id="ARBA00022448"/>
    </source>
</evidence>
<keyword evidence="5 7" id="KW-1133">Transmembrane helix</keyword>
<evidence type="ECO:0000256" key="4">
    <source>
        <dbReference type="ARBA" id="ARBA00022692"/>
    </source>
</evidence>
<keyword evidence="2" id="KW-0813">Transport</keyword>
<comment type="subcellular location">
    <subcellularLocation>
        <location evidence="1">Cell membrane</location>
        <topology evidence="1">Multi-pass membrane protein</topology>
    </subcellularLocation>
</comment>
<evidence type="ECO:0000256" key="3">
    <source>
        <dbReference type="ARBA" id="ARBA00022475"/>
    </source>
</evidence>
<keyword evidence="9" id="KW-1185">Reference proteome</keyword>
<evidence type="ECO:0000313" key="8">
    <source>
        <dbReference type="EMBL" id="GAE95245.1"/>
    </source>
</evidence>
<dbReference type="SUPFAM" id="SSF161098">
    <property type="entry name" value="MetI-like"/>
    <property type="match status" value="1"/>
</dbReference>
<evidence type="ECO:0000256" key="7">
    <source>
        <dbReference type="SAM" id="Phobius"/>
    </source>
</evidence>
<protein>
    <submittedName>
        <fullName evidence="8">N-acetyl-D-glucosamine ABC transport system</fullName>
    </submittedName>
</protein>
<dbReference type="InterPro" id="IPR051393">
    <property type="entry name" value="ABC_transporter_permease"/>
</dbReference>
<name>W4VPD6_9BACI</name>
<comment type="caution">
    <text evidence="8">The sequence shown here is derived from an EMBL/GenBank/DDBJ whole genome shotgun (WGS) entry which is preliminary data.</text>
</comment>
<keyword evidence="3" id="KW-1003">Cell membrane</keyword>
<dbReference type="InterPro" id="IPR035906">
    <property type="entry name" value="MetI-like_sf"/>
</dbReference>
<evidence type="ECO:0000313" key="9">
    <source>
        <dbReference type="Proteomes" id="UP000019102"/>
    </source>
</evidence>
<reference evidence="8 9" key="1">
    <citation type="journal article" date="2014" name="Genome Announc.">
        <title>Draft Genome Sequence of the Boron-Tolerant and Moderately Halotolerant Bacterium Gracilibacillus boraciitolerans JCM 21714T.</title>
        <authorList>
            <person name="Ahmed I."/>
            <person name="Oshima K."/>
            <person name="Suda W."/>
            <person name="Kitamura K."/>
            <person name="Iida T."/>
            <person name="Ohmori Y."/>
            <person name="Fujiwara T."/>
            <person name="Hattori M."/>
            <person name="Ohkuma M."/>
        </authorList>
    </citation>
    <scope>NUCLEOTIDE SEQUENCE [LARGE SCALE GENOMIC DNA]</scope>
    <source>
        <strain evidence="8 9">JCM 21714</strain>
    </source>
</reference>
<accession>W4VPD6</accession>
<dbReference type="PANTHER" id="PTHR30193">
    <property type="entry name" value="ABC TRANSPORTER PERMEASE PROTEIN"/>
    <property type="match status" value="1"/>
</dbReference>
<dbReference type="Proteomes" id="UP000019102">
    <property type="component" value="Unassembled WGS sequence"/>
</dbReference>
<dbReference type="STRING" id="1298598.JCM21714_4462"/>
<keyword evidence="6 7" id="KW-0472">Membrane</keyword>
<gene>
    <name evidence="8" type="ORF">JCM21714_4462</name>
</gene>
<dbReference type="Gene3D" id="1.10.3720.10">
    <property type="entry name" value="MetI-like"/>
    <property type="match status" value="1"/>
</dbReference>
<sequence length="119" mass="13565">MDTALRKRRFLCAALIPTMLVYSLFVIVPIIWSIYYGFFNWKGIGDATFIGMANYIEVLQDSIFWLSLKNNLIIVGASVFFQVPIALVLALLLTRTTWFQKFVRTSVFMPMVLSSLLSG</sequence>
<dbReference type="EMBL" id="BAVS01000045">
    <property type="protein sequence ID" value="GAE95245.1"/>
    <property type="molecule type" value="Genomic_DNA"/>
</dbReference>
<dbReference type="AlphaFoldDB" id="W4VPD6"/>
<dbReference type="eggNOG" id="COG1175">
    <property type="taxonomic scope" value="Bacteria"/>
</dbReference>
<proteinExistence type="predicted"/>
<feature type="transmembrane region" description="Helical" evidence="7">
    <location>
        <begin position="72"/>
        <end position="94"/>
    </location>
</feature>
<feature type="transmembrane region" description="Helical" evidence="7">
    <location>
        <begin position="12"/>
        <end position="35"/>
    </location>
</feature>
<dbReference type="GO" id="GO:0005886">
    <property type="term" value="C:plasma membrane"/>
    <property type="evidence" value="ECO:0007669"/>
    <property type="project" value="UniProtKB-SubCell"/>
</dbReference>
<evidence type="ECO:0000256" key="5">
    <source>
        <dbReference type="ARBA" id="ARBA00022989"/>
    </source>
</evidence>
<organism evidence="8 9">
    <name type="scientific">Gracilibacillus boraciitolerans JCM 21714</name>
    <dbReference type="NCBI Taxonomy" id="1298598"/>
    <lineage>
        <taxon>Bacteria</taxon>
        <taxon>Bacillati</taxon>
        <taxon>Bacillota</taxon>
        <taxon>Bacilli</taxon>
        <taxon>Bacillales</taxon>
        <taxon>Bacillaceae</taxon>
        <taxon>Gracilibacillus</taxon>
    </lineage>
</organism>
<evidence type="ECO:0000256" key="1">
    <source>
        <dbReference type="ARBA" id="ARBA00004651"/>
    </source>
</evidence>